<feature type="domain" description="TonB-dependent receptor plug" evidence="15">
    <location>
        <begin position="152"/>
        <end position="258"/>
    </location>
</feature>
<dbReference type="Gene3D" id="2.40.170.20">
    <property type="entry name" value="TonB-dependent receptor, beta-barrel domain"/>
    <property type="match status" value="1"/>
</dbReference>
<keyword evidence="5" id="KW-0812">Transmembrane</keyword>
<dbReference type="InterPro" id="IPR039426">
    <property type="entry name" value="TonB-dep_rcpt-like"/>
</dbReference>
<keyword evidence="9 11" id="KW-0472">Membrane</keyword>
<evidence type="ECO:0000256" key="5">
    <source>
        <dbReference type="ARBA" id="ARBA00022692"/>
    </source>
</evidence>
<dbReference type="InterPro" id="IPR000531">
    <property type="entry name" value="Beta-barrel_TonB"/>
</dbReference>
<dbReference type="OrthoDB" id="9760333at2"/>
<evidence type="ECO:0000256" key="7">
    <source>
        <dbReference type="ARBA" id="ARBA00023065"/>
    </source>
</evidence>
<evidence type="ECO:0000256" key="4">
    <source>
        <dbReference type="ARBA" id="ARBA00022496"/>
    </source>
</evidence>
<dbReference type="PANTHER" id="PTHR32552">
    <property type="entry name" value="FERRICHROME IRON RECEPTOR-RELATED"/>
    <property type="match status" value="1"/>
</dbReference>
<keyword evidence="7" id="KW-0406">Ion transport</keyword>
<keyword evidence="13" id="KW-0732">Signal</keyword>
<evidence type="ECO:0000313" key="17">
    <source>
        <dbReference type="Proteomes" id="UP000179467"/>
    </source>
</evidence>
<dbReference type="PANTHER" id="PTHR32552:SF81">
    <property type="entry name" value="TONB-DEPENDENT OUTER MEMBRANE RECEPTOR"/>
    <property type="match status" value="1"/>
</dbReference>
<keyword evidence="4" id="KW-0410">Iron transport</keyword>
<feature type="chain" id="PRO_5010225685" evidence="13">
    <location>
        <begin position="31"/>
        <end position="836"/>
    </location>
</feature>
<accession>A0A1S1H8T4</accession>
<keyword evidence="8 11" id="KW-0798">TonB box</keyword>
<feature type="domain" description="TonB-dependent receptor-like beta-barrel" evidence="14">
    <location>
        <begin position="306"/>
        <end position="798"/>
    </location>
</feature>
<dbReference type="Gene3D" id="3.55.50.30">
    <property type="match status" value="1"/>
</dbReference>
<dbReference type="Pfam" id="PF07715">
    <property type="entry name" value="Plug"/>
    <property type="match status" value="1"/>
</dbReference>
<evidence type="ECO:0000313" key="16">
    <source>
        <dbReference type="EMBL" id="OHT18066.1"/>
    </source>
</evidence>
<proteinExistence type="inferred from homology"/>
<comment type="subcellular location">
    <subcellularLocation>
        <location evidence="1">Cell outer membrane</location>
        <topology evidence="1">Multi-pass membrane protein</topology>
    </subcellularLocation>
</comment>
<evidence type="ECO:0000256" key="12">
    <source>
        <dbReference type="SAM" id="MobiDB-lite"/>
    </source>
</evidence>
<name>A0A1S1H8T4_9SPHN</name>
<comment type="caution">
    <text evidence="16">The sequence shown here is derived from an EMBL/GenBank/DDBJ whole genome shotgun (WGS) entry which is preliminary data.</text>
</comment>
<keyword evidence="6" id="KW-0408">Iron</keyword>
<dbReference type="SUPFAM" id="SSF56935">
    <property type="entry name" value="Porins"/>
    <property type="match status" value="1"/>
</dbReference>
<keyword evidence="2" id="KW-0813">Transport</keyword>
<sequence length="836" mass="88317">MGSDRQAEVSRSAPSWMMLPALLMAAPAVAASAPSVSLQIPAGRLGDAVAALAGQAGVSVSVPDAALWARPVPALNGRMTVRDAVRRLATAAGGRAVALPGDGWRIVAAAPAAAARPAPQRAPAAAPPPAPAPESGSDIIVTASKRDARLGDYPATVNMIDGRDLAFGGEGGTDSILARLASLSSTHLGAGRNKLFIRGIADSSFTGPTQATVGQYFGDVRLSYNAPDPDLKLYDIAQVEVLEGPNGTLYGAGSLGGIIRVVRNAPRPGMLEGALSAGASLTQHGDPGADIGGMINLPMADDNMALRLVGYGVTEGGYIDNPLLDRKNVNRTDTYGGRATLRIAPGDGWTIDIGATYQDIHGADSQYADRDGPRLTRSTRVDQGFDGSYALGDLVVTKDWDDLRLVSSTGIARQKLGERYDATVPDGPADDGTAINRLWPLLAVRVAGVAEGVPMAFTQHNNTRFFSHETRLSRPTRDGFGWVVGASYLDNRAKLRRSLGPDGLAVPLTGVINRIREYTAYGEASVEVLRDLTFTAGGRVTHSRLSGEGVDIALPYLAPENQDEGTALQLAAANARLRAARGETNVSPSLALSAQLMPDLVFFLRYQEGFRPGGLAIEDQFVRRFKGDQVKTWESGFRHGGPGDAFMLATSFSYTRWQDIQADYIDATGLPTTANIGDGRIYSIAANAGWRPFAGLGIDAAIIYNDSKVSDPAPAITLGRLSQLPNVAEWSARGGVDYRAILTDDLDLRVGANLRYVGRSRLGVGPILGEAQGDYVDTALSVRIGRPDLGVTLTLTNLADAVGNRFALGTPFLINRIDQITPLRPRTVRLGLDAHF</sequence>
<keyword evidence="10" id="KW-0998">Cell outer membrane</keyword>
<evidence type="ECO:0000256" key="2">
    <source>
        <dbReference type="ARBA" id="ARBA00022448"/>
    </source>
</evidence>
<evidence type="ECO:0000256" key="1">
    <source>
        <dbReference type="ARBA" id="ARBA00004571"/>
    </source>
</evidence>
<dbReference type="InterPro" id="IPR036942">
    <property type="entry name" value="Beta-barrel_TonB_sf"/>
</dbReference>
<protein>
    <submittedName>
        <fullName evidence="16">Ferripyoverdine receptor</fullName>
    </submittedName>
</protein>
<keyword evidence="3" id="KW-1134">Transmembrane beta strand</keyword>
<evidence type="ECO:0000256" key="11">
    <source>
        <dbReference type="RuleBase" id="RU003357"/>
    </source>
</evidence>
<evidence type="ECO:0000256" key="10">
    <source>
        <dbReference type="ARBA" id="ARBA00023237"/>
    </source>
</evidence>
<reference evidence="16 17" key="1">
    <citation type="submission" date="2016-09" db="EMBL/GenBank/DDBJ databases">
        <title>Metabolic pathway, cell adaptation mechanisms and a novel monoxygenase revealed through proteogenomic-transcription analysis of a Sphingomonas haloaromaticamans strain degrading the fungicide ortho-phenylphenol.</title>
        <authorList>
            <person name="Perruchon C."/>
            <person name="Papadopoulou E.S."/>
            <person name="Rousidou C."/>
            <person name="Vasileiadis S."/>
            <person name="Tanou G."/>
            <person name="Amoutzias G."/>
            <person name="Molassiotis A."/>
            <person name="Karpouzas D.G."/>
        </authorList>
    </citation>
    <scope>NUCLEOTIDE SEQUENCE [LARGE SCALE GENOMIC DNA]</scope>
    <source>
        <strain evidence="16 17">P3</strain>
    </source>
</reference>
<evidence type="ECO:0000256" key="13">
    <source>
        <dbReference type="SAM" id="SignalP"/>
    </source>
</evidence>
<evidence type="ECO:0000259" key="15">
    <source>
        <dbReference type="Pfam" id="PF07715"/>
    </source>
</evidence>
<evidence type="ECO:0000259" key="14">
    <source>
        <dbReference type="Pfam" id="PF00593"/>
    </source>
</evidence>
<dbReference type="GO" id="GO:0006826">
    <property type="term" value="P:iron ion transport"/>
    <property type="evidence" value="ECO:0007669"/>
    <property type="project" value="UniProtKB-KW"/>
</dbReference>
<dbReference type="EMBL" id="MIPT01000001">
    <property type="protein sequence ID" value="OHT18066.1"/>
    <property type="molecule type" value="Genomic_DNA"/>
</dbReference>
<gene>
    <name evidence="16" type="primary">fpvA_1</name>
    <name evidence="16" type="ORF">BHE75_00034</name>
</gene>
<dbReference type="Pfam" id="PF00593">
    <property type="entry name" value="TonB_dep_Rec_b-barrel"/>
    <property type="match status" value="1"/>
</dbReference>
<evidence type="ECO:0000256" key="9">
    <source>
        <dbReference type="ARBA" id="ARBA00023136"/>
    </source>
</evidence>
<evidence type="ECO:0000256" key="6">
    <source>
        <dbReference type="ARBA" id="ARBA00023004"/>
    </source>
</evidence>
<feature type="region of interest" description="Disordered" evidence="12">
    <location>
        <begin position="118"/>
        <end position="137"/>
    </location>
</feature>
<evidence type="ECO:0000256" key="8">
    <source>
        <dbReference type="ARBA" id="ARBA00023077"/>
    </source>
</evidence>
<evidence type="ECO:0000256" key="3">
    <source>
        <dbReference type="ARBA" id="ARBA00022452"/>
    </source>
</evidence>
<dbReference type="GO" id="GO:0009279">
    <property type="term" value="C:cell outer membrane"/>
    <property type="evidence" value="ECO:0007669"/>
    <property type="project" value="UniProtKB-SubCell"/>
</dbReference>
<keyword evidence="16" id="KW-0675">Receptor</keyword>
<comment type="similarity">
    <text evidence="11">Belongs to the TonB-dependent receptor family.</text>
</comment>
<keyword evidence="17" id="KW-1185">Reference proteome</keyword>
<organism evidence="16 17">
    <name type="scientific">Edaphosphingomonas haloaromaticamans</name>
    <dbReference type="NCBI Taxonomy" id="653954"/>
    <lineage>
        <taxon>Bacteria</taxon>
        <taxon>Pseudomonadati</taxon>
        <taxon>Pseudomonadota</taxon>
        <taxon>Alphaproteobacteria</taxon>
        <taxon>Sphingomonadales</taxon>
        <taxon>Rhizorhabdaceae</taxon>
        <taxon>Edaphosphingomonas</taxon>
    </lineage>
</organism>
<dbReference type="AlphaFoldDB" id="A0A1S1H8T4"/>
<dbReference type="InterPro" id="IPR012910">
    <property type="entry name" value="Plug_dom"/>
</dbReference>
<dbReference type="Proteomes" id="UP000179467">
    <property type="component" value="Unassembled WGS sequence"/>
</dbReference>
<feature type="signal peptide" evidence="13">
    <location>
        <begin position="1"/>
        <end position="30"/>
    </location>
</feature>